<proteinExistence type="inferred from homology"/>
<comment type="subcellular location">
    <subcellularLocation>
        <location evidence="1 8">Mitochondrion inner membrane</location>
        <topology evidence="1 8">Multi-pass membrane protein</topology>
    </subcellularLocation>
</comment>
<gene>
    <name evidence="9" type="ORF">X943_002942</name>
</gene>
<dbReference type="Proteomes" id="UP001195914">
    <property type="component" value="Unassembled WGS sequence"/>
</dbReference>
<evidence type="ECO:0000313" key="9">
    <source>
        <dbReference type="EMBL" id="KAK1936355.1"/>
    </source>
</evidence>
<keyword evidence="8" id="KW-0813">Transport</keyword>
<dbReference type="PANTHER" id="PTHR14110">
    <property type="entry name" value="MITOCHONDRIAL IMPORT INNER MEMBRANE TRANSLOCASE SUBUNIT TIM22"/>
    <property type="match status" value="1"/>
</dbReference>
<keyword evidence="3" id="KW-0812">Transmembrane</keyword>
<keyword evidence="7" id="KW-0472">Membrane</keyword>
<dbReference type="GO" id="GO:0045039">
    <property type="term" value="P:protein insertion into mitochondrial inner membrane"/>
    <property type="evidence" value="ECO:0007669"/>
    <property type="project" value="UniProtKB-UniRule"/>
</dbReference>
<evidence type="ECO:0000313" key="10">
    <source>
        <dbReference type="Proteomes" id="UP001195914"/>
    </source>
</evidence>
<dbReference type="GO" id="GO:0030943">
    <property type="term" value="F:mitochondrion targeting sequence binding"/>
    <property type="evidence" value="ECO:0007669"/>
    <property type="project" value="TreeGrafter"/>
</dbReference>
<keyword evidence="6 8" id="KW-0496">Mitochondrion</keyword>
<reference evidence="9" key="1">
    <citation type="journal article" date="2014" name="Nucleic Acids Res.">
        <title>The evolutionary dynamics of variant antigen genes in Babesia reveal a history of genomic innovation underlying host-parasite interaction.</title>
        <authorList>
            <person name="Jackson A.P."/>
            <person name="Otto T.D."/>
            <person name="Darby A."/>
            <person name="Ramaprasad A."/>
            <person name="Xia D."/>
            <person name="Echaide I.E."/>
            <person name="Farber M."/>
            <person name="Gahlot S."/>
            <person name="Gamble J."/>
            <person name="Gupta D."/>
            <person name="Gupta Y."/>
            <person name="Jackson L."/>
            <person name="Malandrin L."/>
            <person name="Malas T.B."/>
            <person name="Moussa E."/>
            <person name="Nair M."/>
            <person name="Reid A.J."/>
            <person name="Sanders M."/>
            <person name="Sharma J."/>
            <person name="Tracey A."/>
            <person name="Quail M.A."/>
            <person name="Weir W."/>
            <person name="Wastling J.M."/>
            <person name="Hall N."/>
            <person name="Willadsen P."/>
            <person name="Lingelbach K."/>
            <person name="Shiels B."/>
            <person name="Tait A."/>
            <person name="Berriman M."/>
            <person name="Allred D.R."/>
            <person name="Pain A."/>
        </authorList>
    </citation>
    <scope>NUCLEOTIDE SEQUENCE</scope>
    <source>
        <strain evidence="9">1802A</strain>
    </source>
</reference>
<name>A0AAD9GDE5_BABDI</name>
<dbReference type="InterPro" id="IPR039175">
    <property type="entry name" value="TIM22"/>
</dbReference>
<protein>
    <recommendedName>
        <fullName evidence="8">Mitochondrial import inner membrane translocase subunit TIM22</fullName>
    </recommendedName>
</protein>
<keyword evidence="8" id="KW-0653">Protein transport</keyword>
<evidence type="ECO:0000256" key="8">
    <source>
        <dbReference type="RuleBase" id="RU367038"/>
    </source>
</evidence>
<dbReference type="PANTHER" id="PTHR14110:SF0">
    <property type="entry name" value="MITOCHONDRIAL IMPORT INNER MEMBRANE TRANSLOCASE SUBUNIT TIM22"/>
    <property type="match status" value="1"/>
</dbReference>
<comment type="similarity">
    <text evidence="2 8">Belongs to the Tim17/Tim22/Tim23 family.</text>
</comment>
<accession>A0AAD9GDE5</accession>
<comment type="caution">
    <text evidence="9">The sequence shown here is derived from an EMBL/GenBank/DDBJ whole genome shotgun (WGS) entry which is preliminary data.</text>
</comment>
<evidence type="ECO:0000256" key="4">
    <source>
        <dbReference type="ARBA" id="ARBA00022792"/>
    </source>
</evidence>
<sequence length="177" mass="19349">MEEGFDKAFLSDRYINYGLLRRQLSPEEATFQSALQIQQRVHENCVVRASFIGLSSAVIGGLVGTFFFSVQASNAAHTVAPEEARSIRSQIAAQYRQLVPVVKSSARNFAKIGFIYSMFECFIQKYRATSDVRNSIYAGCSTGGLLALKNGPIATAGGCIGFAAFSGLIDKYQQSHR</sequence>
<comment type="subunit">
    <text evidence="8">Component of the TIM22 complex.</text>
</comment>
<evidence type="ECO:0000256" key="3">
    <source>
        <dbReference type="ARBA" id="ARBA00022692"/>
    </source>
</evidence>
<evidence type="ECO:0000256" key="6">
    <source>
        <dbReference type="ARBA" id="ARBA00023128"/>
    </source>
</evidence>
<organism evidence="9 10">
    <name type="scientific">Babesia divergens</name>
    <dbReference type="NCBI Taxonomy" id="32595"/>
    <lineage>
        <taxon>Eukaryota</taxon>
        <taxon>Sar</taxon>
        <taxon>Alveolata</taxon>
        <taxon>Apicomplexa</taxon>
        <taxon>Aconoidasida</taxon>
        <taxon>Piroplasmida</taxon>
        <taxon>Babesiidae</taxon>
        <taxon>Babesia</taxon>
    </lineage>
</organism>
<comment type="function">
    <text evidence="8">Essential core component of the TIM22 complex, a complex that mediates the import and insertion of multi-pass transmembrane proteins into the mitochondrial inner membrane. In the TIM22 complex, it constitutes the voltage-activated and signal-gated channel. Forms a twin-pore translocase that uses the membrane potential as external driving force in 2 voltage-dependent steps.</text>
</comment>
<evidence type="ECO:0000256" key="7">
    <source>
        <dbReference type="ARBA" id="ARBA00023136"/>
    </source>
</evidence>
<keyword evidence="10" id="KW-1185">Reference proteome</keyword>
<evidence type="ECO:0000256" key="1">
    <source>
        <dbReference type="ARBA" id="ARBA00004448"/>
    </source>
</evidence>
<keyword evidence="5" id="KW-1133">Transmembrane helix</keyword>
<dbReference type="Pfam" id="PF02466">
    <property type="entry name" value="Tim17"/>
    <property type="match status" value="1"/>
</dbReference>
<dbReference type="EMBL" id="JAHBMH010000044">
    <property type="protein sequence ID" value="KAK1936355.1"/>
    <property type="molecule type" value="Genomic_DNA"/>
</dbReference>
<evidence type="ECO:0000256" key="5">
    <source>
        <dbReference type="ARBA" id="ARBA00022989"/>
    </source>
</evidence>
<keyword evidence="4 8" id="KW-0999">Mitochondrion inner membrane</keyword>
<dbReference type="GO" id="GO:0008320">
    <property type="term" value="F:protein transmembrane transporter activity"/>
    <property type="evidence" value="ECO:0007669"/>
    <property type="project" value="UniProtKB-UniRule"/>
</dbReference>
<dbReference type="AlphaFoldDB" id="A0AAD9GDE5"/>
<keyword evidence="8" id="KW-0811">Translocation</keyword>
<reference evidence="9" key="2">
    <citation type="submission" date="2021-05" db="EMBL/GenBank/DDBJ databases">
        <authorList>
            <person name="Pain A."/>
        </authorList>
    </citation>
    <scope>NUCLEOTIDE SEQUENCE</scope>
    <source>
        <strain evidence="9">1802A</strain>
    </source>
</reference>
<evidence type="ECO:0000256" key="2">
    <source>
        <dbReference type="ARBA" id="ARBA00008444"/>
    </source>
</evidence>
<dbReference type="GO" id="GO:0042721">
    <property type="term" value="C:TIM22 mitochondrial import inner membrane insertion complex"/>
    <property type="evidence" value="ECO:0007669"/>
    <property type="project" value="UniProtKB-UniRule"/>
</dbReference>